<gene>
    <name evidence="4" type="ORF">OOZ53_23115</name>
</gene>
<proteinExistence type="predicted"/>
<sequence>MALDPERTIAKIIGEQLGHDPDKIDSSTTLDSLGVNSLELIEIIMTIEEEYDIAIDIDTVSAAENIKTVGDLLELGKSMGIGSAKA</sequence>
<accession>A0ABT4VU73</accession>
<dbReference type="Proteomes" id="UP001148313">
    <property type="component" value="Unassembled WGS sequence"/>
</dbReference>
<evidence type="ECO:0000313" key="5">
    <source>
        <dbReference type="Proteomes" id="UP001148313"/>
    </source>
</evidence>
<organism evidence="4 5">
    <name type="scientific">Hoeflea poritis</name>
    <dbReference type="NCBI Taxonomy" id="2993659"/>
    <lineage>
        <taxon>Bacteria</taxon>
        <taxon>Pseudomonadati</taxon>
        <taxon>Pseudomonadota</taxon>
        <taxon>Alphaproteobacteria</taxon>
        <taxon>Hyphomicrobiales</taxon>
        <taxon>Rhizobiaceae</taxon>
        <taxon>Hoeflea</taxon>
    </lineage>
</organism>
<dbReference type="PROSITE" id="PS00012">
    <property type="entry name" value="PHOSPHOPANTETHEINE"/>
    <property type="match status" value="1"/>
</dbReference>
<feature type="domain" description="Carrier" evidence="3">
    <location>
        <begin position="3"/>
        <end position="80"/>
    </location>
</feature>
<comment type="caution">
    <text evidence="4">The sequence shown here is derived from an EMBL/GenBank/DDBJ whole genome shotgun (WGS) entry which is preliminary data.</text>
</comment>
<protein>
    <submittedName>
        <fullName evidence="4">Phosphopantetheine-binding protein</fullName>
    </submittedName>
</protein>
<dbReference type="SUPFAM" id="SSF47336">
    <property type="entry name" value="ACP-like"/>
    <property type="match status" value="1"/>
</dbReference>
<keyword evidence="5" id="KW-1185">Reference proteome</keyword>
<evidence type="ECO:0000256" key="1">
    <source>
        <dbReference type="ARBA" id="ARBA00022450"/>
    </source>
</evidence>
<dbReference type="InterPro" id="IPR009081">
    <property type="entry name" value="PP-bd_ACP"/>
</dbReference>
<reference evidence="4" key="1">
    <citation type="submission" date="2022-11" db="EMBL/GenBank/DDBJ databases">
        <title>Hoeflea poritis sp. nov., isolated from scleractinian coral Porites lutea.</title>
        <authorList>
            <person name="Zhang G."/>
            <person name="Wei Q."/>
            <person name="Cai L."/>
        </authorList>
    </citation>
    <scope>NUCLEOTIDE SEQUENCE</scope>
    <source>
        <strain evidence="4">E7-10</strain>
    </source>
</reference>
<keyword evidence="1" id="KW-0596">Phosphopantetheine</keyword>
<evidence type="ECO:0000313" key="4">
    <source>
        <dbReference type="EMBL" id="MDA4848267.1"/>
    </source>
</evidence>
<dbReference type="RefSeq" id="WP_136656879.1">
    <property type="nucleotide sequence ID" value="NZ_JAPJZH010000020.1"/>
</dbReference>
<evidence type="ECO:0000259" key="3">
    <source>
        <dbReference type="PROSITE" id="PS50075"/>
    </source>
</evidence>
<dbReference type="Gene3D" id="1.10.1200.10">
    <property type="entry name" value="ACP-like"/>
    <property type="match status" value="1"/>
</dbReference>
<dbReference type="InterPro" id="IPR006162">
    <property type="entry name" value="Ppantetheine_attach_site"/>
</dbReference>
<dbReference type="PROSITE" id="PS50075">
    <property type="entry name" value="CARRIER"/>
    <property type="match status" value="1"/>
</dbReference>
<dbReference type="EMBL" id="JAPJZH010000020">
    <property type="protein sequence ID" value="MDA4848267.1"/>
    <property type="molecule type" value="Genomic_DNA"/>
</dbReference>
<name>A0ABT4VU73_9HYPH</name>
<evidence type="ECO:0000256" key="2">
    <source>
        <dbReference type="ARBA" id="ARBA00022553"/>
    </source>
</evidence>
<keyword evidence="2" id="KW-0597">Phosphoprotein</keyword>
<dbReference type="InterPro" id="IPR036736">
    <property type="entry name" value="ACP-like_sf"/>
</dbReference>
<dbReference type="Pfam" id="PF00550">
    <property type="entry name" value="PP-binding"/>
    <property type="match status" value="1"/>
</dbReference>